<reference evidence="2" key="1">
    <citation type="journal article" date="2014" name="Int. J. Syst. Evol. Microbiol.">
        <title>Complete genome sequence of Corynebacterium casei LMG S-19264T (=DSM 44701T), isolated from a smear-ripened cheese.</title>
        <authorList>
            <consortium name="US DOE Joint Genome Institute (JGI-PGF)"/>
            <person name="Walter F."/>
            <person name="Albersmeier A."/>
            <person name="Kalinowski J."/>
            <person name="Ruckert C."/>
        </authorList>
    </citation>
    <scope>NUCLEOTIDE SEQUENCE</scope>
    <source>
        <strain evidence="2">CGMCC 1.12827</strain>
    </source>
</reference>
<organism evidence="2 3">
    <name type="scientific">Gordonia jinhuaensis</name>
    <dbReference type="NCBI Taxonomy" id="1517702"/>
    <lineage>
        <taxon>Bacteria</taxon>
        <taxon>Bacillati</taxon>
        <taxon>Actinomycetota</taxon>
        <taxon>Actinomycetes</taxon>
        <taxon>Mycobacteriales</taxon>
        <taxon>Gordoniaceae</taxon>
        <taxon>Gordonia</taxon>
    </lineage>
</organism>
<gene>
    <name evidence="2" type="ORF">GCM10011489_27690</name>
</gene>
<dbReference type="EMBL" id="BMGC01000021">
    <property type="protein sequence ID" value="GGB38469.1"/>
    <property type="molecule type" value="Genomic_DNA"/>
</dbReference>
<evidence type="ECO:0000256" key="1">
    <source>
        <dbReference type="SAM" id="MobiDB-lite"/>
    </source>
</evidence>
<keyword evidence="3" id="KW-1185">Reference proteome</keyword>
<sequence>MTDKQDNDFPDPDSPMSPTRSPRATVNPIPWTSGCAEVEIVKFRTDNSGADASATPDVWLSESGNVVSPAIIIETSSDRNSPSTHRLRY</sequence>
<reference evidence="2" key="2">
    <citation type="submission" date="2020-09" db="EMBL/GenBank/DDBJ databases">
        <authorList>
            <person name="Sun Q."/>
            <person name="Zhou Y."/>
        </authorList>
    </citation>
    <scope>NUCLEOTIDE SEQUENCE</scope>
    <source>
        <strain evidence="2">CGMCC 1.12827</strain>
    </source>
</reference>
<name>A0A916TB22_9ACTN</name>
<protein>
    <submittedName>
        <fullName evidence="2">Uncharacterized protein</fullName>
    </submittedName>
</protein>
<dbReference type="PROSITE" id="PS51257">
    <property type="entry name" value="PROKAR_LIPOPROTEIN"/>
    <property type="match status" value="1"/>
</dbReference>
<feature type="region of interest" description="Disordered" evidence="1">
    <location>
        <begin position="1"/>
        <end position="30"/>
    </location>
</feature>
<proteinExistence type="predicted"/>
<dbReference type="Proteomes" id="UP000621454">
    <property type="component" value="Unassembled WGS sequence"/>
</dbReference>
<comment type="caution">
    <text evidence="2">The sequence shown here is derived from an EMBL/GenBank/DDBJ whole genome shotgun (WGS) entry which is preliminary data.</text>
</comment>
<accession>A0A916TB22</accession>
<dbReference type="AlphaFoldDB" id="A0A916TB22"/>
<evidence type="ECO:0000313" key="3">
    <source>
        <dbReference type="Proteomes" id="UP000621454"/>
    </source>
</evidence>
<evidence type="ECO:0000313" key="2">
    <source>
        <dbReference type="EMBL" id="GGB38469.1"/>
    </source>
</evidence>